<dbReference type="STRING" id="477974.Daud_1506"/>
<dbReference type="AlphaFoldDB" id="B1I4X0"/>
<evidence type="ECO:0000256" key="1">
    <source>
        <dbReference type="ARBA" id="ARBA00022759"/>
    </source>
</evidence>
<protein>
    <submittedName>
        <fullName evidence="3">Beta-lactamase domain protein</fullName>
    </submittedName>
</protein>
<keyword evidence="1" id="KW-0540">Nuclease</keyword>
<feature type="domain" description="Metallo-beta-lactamase" evidence="2">
    <location>
        <begin position="18"/>
        <end position="220"/>
    </location>
</feature>
<dbReference type="HOGENOM" id="CLU_031317_3_0_9"/>
<evidence type="ECO:0000313" key="4">
    <source>
        <dbReference type="Proteomes" id="UP000008544"/>
    </source>
</evidence>
<sequence>MDVTVLGCWAPYPRAGGACSGYLLRDRETLVLLEAGNGSFSRLAAAVDFRALSAVVVSHFHLDHCADLFCLRHALKGARRDGSRAEPLTLFVPQEPRGEFERLAGDNEAFTVRTIESLPRKGDRRVAIAGSLEIEFLPTRHSSPGYGVAVSGSARGCFVYSGDTAYFPELARHWAGAGLLLCEATGLARDSAQLKAVHLTSVQAGELARASGAARLVLTHFWPEYDPAVLAAEAADAFGGPVLAAREGETYSI</sequence>
<dbReference type="Proteomes" id="UP000008544">
    <property type="component" value="Chromosome"/>
</dbReference>
<proteinExistence type="predicted"/>
<dbReference type="eggNOG" id="COG1234">
    <property type="taxonomic scope" value="Bacteria"/>
</dbReference>
<gene>
    <name evidence="3" type="ordered locus">Daud_1506</name>
</gene>
<dbReference type="OrthoDB" id="9800940at2"/>
<dbReference type="RefSeq" id="WP_012302594.1">
    <property type="nucleotide sequence ID" value="NC_010424.1"/>
</dbReference>
<dbReference type="GO" id="GO:0042781">
    <property type="term" value="F:3'-tRNA processing endoribonuclease activity"/>
    <property type="evidence" value="ECO:0007669"/>
    <property type="project" value="TreeGrafter"/>
</dbReference>
<dbReference type="Pfam" id="PF12706">
    <property type="entry name" value="Lactamase_B_2"/>
    <property type="match status" value="1"/>
</dbReference>
<name>B1I4X0_DESAP</name>
<dbReference type="EMBL" id="CP000860">
    <property type="protein sequence ID" value="ACA60012.1"/>
    <property type="molecule type" value="Genomic_DNA"/>
</dbReference>
<evidence type="ECO:0000259" key="2">
    <source>
        <dbReference type="SMART" id="SM00849"/>
    </source>
</evidence>
<dbReference type="CDD" id="cd07716">
    <property type="entry name" value="RNaseZ_short-form-like_MBL-fold"/>
    <property type="match status" value="1"/>
</dbReference>
<reference evidence="4" key="1">
    <citation type="submission" date="2007-10" db="EMBL/GenBank/DDBJ databases">
        <title>Complete sequence of chromosome of Desulforudis audaxviator MP104C.</title>
        <authorList>
            <person name="Copeland A."/>
            <person name="Lucas S."/>
            <person name="Lapidus A."/>
            <person name="Barry K."/>
            <person name="Glavina del Rio T."/>
            <person name="Dalin E."/>
            <person name="Tice H."/>
            <person name="Bruce D."/>
            <person name="Pitluck S."/>
            <person name="Lowry S.R."/>
            <person name="Larimer F."/>
            <person name="Land M.L."/>
            <person name="Hauser L."/>
            <person name="Kyrpides N."/>
            <person name="Ivanova N.N."/>
            <person name="Richardson P."/>
        </authorList>
    </citation>
    <scope>NUCLEOTIDE SEQUENCE [LARGE SCALE GENOMIC DNA]</scope>
    <source>
        <strain evidence="4">MP104C</strain>
    </source>
</reference>
<accession>B1I4X0</accession>
<evidence type="ECO:0000313" key="3">
    <source>
        <dbReference type="EMBL" id="ACA60012.1"/>
    </source>
</evidence>
<dbReference type="SUPFAM" id="SSF56281">
    <property type="entry name" value="Metallo-hydrolase/oxidoreductase"/>
    <property type="match status" value="1"/>
</dbReference>
<dbReference type="Gene3D" id="3.60.15.10">
    <property type="entry name" value="Ribonuclease Z/Hydroxyacylglutathione hydrolase-like"/>
    <property type="match status" value="1"/>
</dbReference>
<keyword evidence="4" id="KW-1185">Reference proteome</keyword>
<dbReference type="InterPro" id="IPR001279">
    <property type="entry name" value="Metallo-B-lactamas"/>
</dbReference>
<organism evidence="3 4">
    <name type="scientific">Desulforudis audaxviator (strain MP104C)</name>
    <dbReference type="NCBI Taxonomy" id="477974"/>
    <lineage>
        <taxon>Bacteria</taxon>
        <taxon>Bacillati</taxon>
        <taxon>Bacillota</taxon>
        <taxon>Clostridia</taxon>
        <taxon>Thermoanaerobacterales</taxon>
        <taxon>Candidatus Desulforudaceae</taxon>
        <taxon>Candidatus Desulforudis</taxon>
    </lineage>
</organism>
<dbReference type="PANTHER" id="PTHR46018:SF2">
    <property type="entry name" value="ZINC PHOSPHODIESTERASE ELAC PROTEIN 1"/>
    <property type="match status" value="1"/>
</dbReference>
<dbReference type="PANTHER" id="PTHR46018">
    <property type="entry name" value="ZINC PHOSPHODIESTERASE ELAC PROTEIN 1"/>
    <property type="match status" value="1"/>
</dbReference>
<dbReference type="KEGG" id="dau:Daud_1506"/>
<dbReference type="SMART" id="SM00849">
    <property type="entry name" value="Lactamase_B"/>
    <property type="match status" value="1"/>
</dbReference>
<keyword evidence="1" id="KW-0255">Endonuclease</keyword>
<dbReference type="InterPro" id="IPR036866">
    <property type="entry name" value="RibonucZ/Hydroxyglut_hydro"/>
</dbReference>
<keyword evidence="1" id="KW-0378">Hydrolase</keyword>
<reference evidence="3 4" key="2">
    <citation type="journal article" date="2008" name="Science">
        <title>Environmental genomics reveals a single-species ecosystem deep within Earth.</title>
        <authorList>
            <person name="Chivian D."/>
            <person name="Brodie E.L."/>
            <person name="Alm E.J."/>
            <person name="Culley D.E."/>
            <person name="Dehal P.S."/>
            <person name="Desantis T.Z."/>
            <person name="Gihring T.M."/>
            <person name="Lapidus A."/>
            <person name="Lin L.H."/>
            <person name="Lowry S.R."/>
            <person name="Moser D.P."/>
            <person name="Richardson P.M."/>
            <person name="Southam G."/>
            <person name="Wanger G."/>
            <person name="Pratt L.M."/>
            <person name="Andersen G.L."/>
            <person name="Hazen T.C."/>
            <person name="Brockman F.J."/>
            <person name="Arkin A.P."/>
            <person name="Onstott T.C."/>
        </authorList>
    </citation>
    <scope>NUCLEOTIDE SEQUENCE [LARGE SCALE GENOMIC DNA]</scope>
    <source>
        <strain evidence="3 4">MP104C</strain>
    </source>
</reference>